<feature type="compositionally biased region" description="Polar residues" evidence="6">
    <location>
        <begin position="326"/>
        <end position="338"/>
    </location>
</feature>
<dbReference type="PANTHER" id="PTHR18934">
    <property type="entry name" value="ATP-DEPENDENT RNA HELICASE"/>
    <property type="match status" value="1"/>
</dbReference>
<proteinExistence type="inferred from homology"/>
<dbReference type="OrthoDB" id="10253254at2759"/>
<evidence type="ECO:0000313" key="8">
    <source>
        <dbReference type="EMBL" id="PWN20312.1"/>
    </source>
</evidence>
<evidence type="ECO:0000256" key="5">
    <source>
        <dbReference type="ARBA" id="ARBA00038040"/>
    </source>
</evidence>
<evidence type="ECO:0000256" key="4">
    <source>
        <dbReference type="ARBA" id="ARBA00022840"/>
    </source>
</evidence>
<feature type="domain" description="Helicase C-terminal" evidence="7">
    <location>
        <begin position="730"/>
        <end position="874"/>
    </location>
</feature>
<evidence type="ECO:0000256" key="1">
    <source>
        <dbReference type="ARBA" id="ARBA00022741"/>
    </source>
</evidence>
<dbReference type="GO" id="GO:0003723">
    <property type="term" value="F:RNA binding"/>
    <property type="evidence" value="ECO:0007669"/>
    <property type="project" value="TreeGrafter"/>
</dbReference>
<dbReference type="Pfam" id="PF07717">
    <property type="entry name" value="OB_NTP_bind"/>
    <property type="match status" value="1"/>
</dbReference>
<dbReference type="SMART" id="SM00847">
    <property type="entry name" value="HA2"/>
    <property type="match status" value="1"/>
</dbReference>
<dbReference type="InterPro" id="IPR027417">
    <property type="entry name" value="P-loop_NTPase"/>
</dbReference>
<dbReference type="InterPro" id="IPR007502">
    <property type="entry name" value="Helicase-assoc_dom"/>
</dbReference>
<dbReference type="GO" id="GO:0016787">
    <property type="term" value="F:hydrolase activity"/>
    <property type="evidence" value="ECO:0007669"/>
    <property type="project" value="UniProtKB-KW"/>
</dbReference>
<keyword evidence="1" id="KW-0547">Nucleotide-binding</keyword>
<protein>
    <recommendedName>
        <fullName evidence="7">Helicase C-terminal domain-containing protein</fullName>
    </recommendedName>
</protein>
<feature type="region of interest" description="Disordered" evidence="6">
    <location>
        <begin position="125"/>
        <end position="344"/>
    </location>
</feature>
<name>A0A316U4Y6_9BASI</name>
<feature type="compositionally biased region" description="Basic and acidic residues" evidence="6">
    <location>
        <begin position="537"/>
        <end position="547"/>
    </location>
</feature>
<dbReference type="AlphaFoldDB" id="A0A316U4Y6"/>
<dbReference type="PANTHER" id="PTHR18934:SF91">
    <property type="entry name" value="PRE-MRNA-SPLICING FACTOR ATP-DEPENDENT RNA HELICASE PRP16"/>
    <property type="match status" value="1"/>
</dbReference>
<feature type="compositionally biased region" description="Basic and acidic residues" evidence="6">
    <location>
        <begin position="562"/>
        <end position="576"/>
    </location>
</feature>
<accession>A0A316U4Y6</accession>
<keyword evidence="3" id="KW-0347">Helicase</keyword>
<gene>
    <name evidence="8" type="ORF">BCV69DRAFT_287597</name>
</gene>
<reference evidence="8 9" key="1">
    <citation type="journal article" date="2018" name="Mol. Biol. Evol.">
        <title>Broad Genomic Sampling Reveals a Smut Pathogenic Ancestry of the Fungal Clade Ustilaginomycotina.</title>
        <authorList>
            <person name="Kijpornyongpan T."/>
            <person name="Mondo S.J."/>
            <person name="Barry K."/>
            <person name="Sandor L."/>
            <person name="Lee J."/>
            <person name="Lipzen A."/>
            <person name="Pangilinan J."/>
            <person name="LaButti K."/>
            <person name="Hainaut M."/>
            <person name="Henrissat B."/>
            <person name="Grigoriev I.V."/>
            <person name="Spatafora J.W."/>
            <person name="Aime M.C."/>
        </authorList>
    </citation>
    <scope>NUCLEOTIDE SEQUENCE [LARGE SCALE GENOMIC DNA]</scope>
    <source>
        <strain evidence="8 9">MCA 4718</strain>
    </source>
</reference>
<feature type="region of interest" description="Disordered" evidence="6">
    <location>
        <begin position="1148"/>
        <end position="1185"/>
    </location>
</feature>
<dbReference type="PROSITE" id="PS00690">
    <property type="entry name" value="DEAH_ATP_HELICASE"/>
    <property type="match status" value="1"/>
</dbReference>
<dbReference type="EMBL" id="KZ819328">
    <property type="protein sequence ID" value="PWN20312.1"/>
    <property type="molecule type" value="Genomic_DNA"/>
</dbReference>
<keyword evidence="2" id="KW-0378">Hydrolase</keyword>
<dbReference type="GO" id="GO:0034458">
    <property type="term" value="F:3'-5' RNA helicase activity"/>
    <property type="evidence" value="ECO:0007669"/>
    <property type="project" value="TreeGrafter"/>
</dbReference>
<dbReference type="GO" id="GO:0005524">
    <property type="term" value="F:ATP binding"/>
    <property type="evidence" value="ECO:0007669"/>
    <property type="project" value="UniProtKB-KW"/>
</dbReference>
<evidence type="ECO:0000313" key="9">
    <source>
        <dbReference type="Proteomes" id="UP000245942"/>
    </source>
</evidence>
<feature type="compositionally biased region" description="Polar residues" evidence="6">
    <location>
        <begin position="231"/>
        <end position="241"/>
    </location>
</feature>
<dbReference type="InterPro" id="IPR001650">
    <property type="entry name" value="Helicase_C-like"/>
</dbReference>
<feature type="compositionally biased region" description="Basic and acidic residues" evidence="6">
    <location>
        <begin position="1148"/>
        <end position="1164"/>
    </location>
</feature>
<dbReference type="CDD" id="cd18791">
    <property type="entry name" value="SF2_C_RHA"/>
    <property type="match status" value="1"/>
</dbReference>
<dbReference type="RefSeq" id="XP_025347472.1">
    <property type="nucleotide sequence ID" value="XM_025493577.1"/>
</dbReference>
<keyword evidence="9" id="KW-1185">Reference proteome</keyword>
<dbReference type="GO" id="GO:1990904">
    <property type="term" value="C:ribonucleoprotein complex"/>
    <property type="evidence" value="ECO:0007669"/>
    <property type="project" value="UniProtKB-ARBA"/>
</dbReference>
<comment type="similarity">
    <text evidence="5">Belongs to the DEAD box helicase family. DEAH subfamily. PRP16 sub-subfamily.</text>
</comment>
<dbReference type="Pfam" id="PF00271">
    <property type="entry name" value="Helicase_C"/>
    <property type="match status" value="1"/>
</dbReference>
<dbReference type="STRING" id="1684307.A0A316U4Y6"/>
<dbReference type="Gene3D" id="3.40.50.300">
    <property type="entry name" value="P-loop containing nucleotide triphosphate hydrolases"/>
    <property type="match status" value="3"/>
</dbReference>
<dbReference type="Proteomes" id="UP000245942">
    <property type="component" value="Unassembled WGS sequence"/>
</dbReference>
<evidence type="ECO:0000256" key="3">
    <source>
        <dbReference type="ARBA" id="ARBA00022806"/>
    </source>
</evidence>
<keyword evidence="4" id="KW-0067">ATP-binding</keyword>
<feature type="compositionally biased region" description="Low complexity" evidence="6">
    <location>
        <begin position="130"/>
        <end position="141"/>
    </location>
</feature>
<evidence type="ECO:0000256" key="2">
    <source>
        <dbReference type="ARBA" id="ARBA00022801"/>
    </source>
</evidence>
<feature type="region of interest" description="Disordered" evidence="6">
    <location>
        <begin position="534"/>
        <end position="576"/>
    </location>
</feature>
<evidence type="ECO:0000256" key="6">
    <source>
        <dbReference type="SAM" id="MobiDB-lite"/>
    </source>
</evidence>
<evidence type="ECO:0000259" key="7">
    <source>
        <dbReference type="PROSITE" id="PS51194"/>
    </source>
</evidence>
<dbReference type="Pfam" id="PF21010">
    <property type="entry name" value="HA2_C"/>
    <property type="match status" value="1"/>
</dbReference>
<dbReference type="GeneID" id="37015311"/>
<sequence>MSSSESSPLVQDIAARLASQLGLPQPNSLLASRVISIATSTPTEAAFIKAAKGFGRFSDDFLAEIRDKIRSEKGDNANGAPASVGVVSRADVNRGIKITEGERLAPEKPIRAGLNVMDNAEKHVFRRTNGSSSRSSLLGLDRLAEEKRGESSSSSAAPRKKARIEELPDLDEGGRSAPVQPQFKVPARPTTQGQAQRRQRPDETPSHTGGLSEAAKARLADRRRTRDATGPNATNGTTQEDGSGKERFEDFRRRLNRDVDDRRNASRGGEADREGDSSRQRYDDPSSTPSSHAPLPNRSWDSTPRSSHGGRGWDATPRRGHYDQTPMASRSSWDSTPRSARDDDTRLTLAGRAWDQEEAEGLATAATGEDDLGLDRDWYRMEEGDGVAGDDENNPFAQYEDLAGNAAAAPIAQRTAKITARQAAKNADVDAWETNRMQTSGVGPARTFDMDNMDDDTENRIHLLVHDLRPPFLDGKTVFTKQLEPVNPIRDPTSDLAMFAKKGSRLVRERREQAERQKAAAKAAALGGTALGNIMGVKEEEERDSKGRKINGVEDESENAEVDGKADDGSLDPRSDSKFATHLKKAESGASEFSRGKTLKEQRQFLPAFAVRDDLMKVLRENQVVIVIGETGSEGYTKHGMIGSMSVAKLALGGLVGYSIRFEDYMTDGDLDKYSAIILDEAHERSLSTDKILTRRRDLKLIFALFYGGAPNFTIPGRTFPVQIEWSNAPCDDYIHISCGPGDILVFMTGQEDIEGCADVIENTDPMLMPADLQAKIFNAAPNGERKCIIATNIAETSLTVDGIMYLKVYNPRITPIAQANANQRMGRAGRTGPGTAFRLYTESAFLQEMFPNSIPEIQRTNLANTILLLKSLGVKDLLTFDWMDPPPQENILNSMYQLWVLGALDNRMSEFPMEPSLSSVLIASATKYACSAEMLTIVAMLSVPSVFYRPKERQEESDQARERFHVAESDHLTLLMVYSQWKSNSYRDSWCNAHFLHGKILRKAREVRAQLEDIMKALKLPLVSCGTDWDTIRKCLVEGYFHQAGRVKGIGEYVHCRTGIPMNLHPTSALYGLGFLPDYVIYHELTLTSKEYMTQVTAVDPHWLAEVGSVFYSIRERNVTGSSTRANRDLEFSRKAEIQESFARDVARRKEVEERRAKREMGEAPKIATPGAAATPRRGRRVIG</sequence>
<dbReference type="InterPro" id="IPR011709">
    <property type="entry name" value="DEAD-box_helicase_OB_fold"/>
</dbReference>
<dbReference type="PROSITE" id="PS51194">
    <property type="entry name" value="HELICASE_CTER"/>
    <property type="match status" value="1"/>
</dbReference>
<dbReference type="InterPro" id="IPR002464">
    <property type="entry name" value="DNA/RNA_helicase_DEAH_CS"/>
</dbReference>
<dbReference type="SUPFAM" id="SSF52540">
    <property type="entry name" value="P-loop containing nucleoside triphosphate hydrolases"/>
    <property type="match status" value="1"/>
</dbReference>
<feature type="compositionally biased region" description="Basic and acidic residues" evidence="6">
    <location>
        <begin position="242"/>
        <end position="284"/>
    </location>
</feature>
<dbReference type="Gene3D" id="1.20.120.1080">
    <property type="match status" value="1"/>
</dbReference>
<organism evidence="8 9">
    <name type="scientific">Pseudomicrostroma glucosiphilum</name>
    <dbReference type="NCBI Taxonomy" id="1684307"/>
    <lineage>
        <taxon>Eukaryota</taxon>
        <taxon>Fungi</taxon>
        <taxon>Dikarya</taxon>
        <taxon>Basidiomycota</taxon>
        <taxon>Ustilaginomycotina</taxon>
        <taxon>Exobasidiomycetes</taxon>
        <taxon>Microstromatales</taxon>
        <taxon>Microstromatales incertae sedis</taxon>
        <taxon>Pseudomicrostroma</taxon>
    </lineage>
</organism>
<feature type="compositionally biased region" description="Basic and acidic residues" evidence="6">
    <location>
        <begin position="215"/>
        <end position="227"/>
    </location>
</feature>
<dbReference type="SMART" id="SM00490">
    <property type="entry name" value="HELICc"/>
    <property type="match status" value="1"/>
</dbReference>